<feature type="transmembrane region" description="Helical" evidence="2">
    <location>
        <begin position="101"/>
        <end position="120"/>
    </location>
</feature>
<feature type="domain" description="Major facilitator superfamily (MFS) profile" evidence="3">
    <location>
        <begin position="66"/>
        <end position="628"/>
    </location>
</feature>
<dbReference type="RefSeq" id="XP_003747972.1">
    <property type="nucleotide sequence ID" value="XM_003747924.2"/>
</dbReference>
<dbReference type="InterPro" id="IPR036259">
    <property type="entry name" value="MFS_trans_sf"/>
</dbReference>
<feature type="transmembrane region" description="Helical" evidence="2">
    <location>
        <begin position="156"/>
        <end position="176"/>
    </location>
</feature>
<reference evidence="5" key="1">
    <citation type="submission" date="2025-08" db="UniProtKB">
        <authorList>
            <consortium name="RefSeq"/>
        </authorList>
    </citation>
    <scope>IDENTIFICATION</scope>
</reference>
<feature type="transmembrane region" description="Helical" evidence="2">
    <location>
        <begin position="481"/>
        <end position="500"/>
    </location>
</feature>
<evidence type="ECO:0000259" key="3">
    <source>
        <dbReference type="PROSITE" id="PS50850"/>
    </source>
</evidence>
<dbReference type="SUPFAM" id="SSF103473">
    <property type="entry name" value="MFS general substrate transporter"/>
    <property type="match status" value="1"/>
</dbReference>
<dbReference type="Proteomes" id="UP000694867">
    <property type="component" value="Unplaced"/>
</dbReference>
<evidence type="ECO:0000313" key="4">
    <source>
        <dbReference type="Proteomes" id="UP000694867"/>
    </source>
</evidence>
<dbReference type="GO" id="GO:0016020">
    <property type="term" value="C:membrane"/>
    <property type="evidence" value="ECO:0007669"/>
    <property type="project" value="UniProtKB-SubCell"/>
</dbReference>
<accession>A0AAJ6QYH6</accession>
<dbReference type="GeneID" id="100907190"/>
<keyword evidence="2" id="KW-1133">Transmembrane helix</keyword>
<keyword evidence="2" id="KW-0472">Membrane</keyword>
<dbReference type="Pfam" id="PF07690">
    <property type="entry name" value="MFS_1"/>
    <property type="match status" value="2"/>
</dbReference>
<keyword evidence="2" id="KW-0812">Transmembrane</keyword>
<evidence type="ECO:0000256" key="2">
    <source>
        <dbReference type="SAM" id="Phobius"/>
    </source>
</evidence>
<comment type="subcellular location">
    <subcellularLocation>
        <location evidence="1">Membrane</location>
        <topology evidence="1">Multi-pass membrane protein</topology>
    </subcellularLocation>
</comment>
<evidence type="ECO:0000256" key="1">
    <source>
        <dbReference type="ARBA" id="ARBA00004141"/>
    </source>
</evidence>
<dbReference type="KEGG" id="goe:100907190"/>
<feature type="transmembrane region" description="Helical" evidence="2">
    <location>
        <begin position="574"/>
        <end position="594"/>
    </location>
</feature>
<name>A0AAJ6QYH6_9ACAR</name>
<dbReference type="GO" id="GO:0008028">
    <property type="term" value="F:monocarboxylic acid transmembrane transporter activity"/>
    <property type="evidence" value="ECO:0007669"/>
    <property type="project" value="TreeGrafter"/>
</dbReference>
<gene>
    <name evidence="5" type="primary">LOC100907190</name>
</gene>
<feature type="transmembrane region" description="Helical" evidence="2">
    <location>
        <begin position="64"/>
        <end position="89"/>
    </location>
</feature>
<feature type="transmembrane region" description="Helical" evidence="2">
    <location>
        <begin position="188"/>
        <end position="209"/>
    </location>
</feature>
<feature type="transmembrane region" description="Helical" evidence="2">
    <location>
        <begin position="132"/>
        <end position="150"/>
    </location>
</feature>
<proteinExistence type="predicted"/>
<dbReference type="InterPro" id="IPR011701">
    <property type="entry name" value="MFS"/>
</dbReference>
<feature type="transmembrane region" description="Helical" evidence="2">
    <location>
        <begin position="606"/>
        <end position="627"/>
    </location>
</feature>
<sequence length="652" mass="70398">MTVHSEEVFSAEQQTLVQIPIIDDMSEKRASRVSTNQSLSAISEDDLAEVEATSPMAPDGGYGWVIVCASFLCFFIVDGTIFSMGAFLLEWEKHFKSSKSQTAWVVSLMSGMYLLVGPVAGALSNALGCRTVAIMGSLTATAGLVLAQYAQSMESMYLYAGVMTGIGYGFIFLPAACTISFYFEKKRAFATGIAVCGSGIGGLVLGPIMPSALDAYGWEKSMVFLAAMAGGCAFIAALLRPLDTTVVELIDEEAVEESRAELRSSRHGINAVSIFKSQNGSTPSLDTKDPILAAKFRSNYELHREGNEGSRNDSIPSNAAAELQKVGSGKISASRKSVDIYRSKLSIDQGVLRKRGLSVASLSNGERRLTNPDLKPLLRKDVFLNGSLIRVPEYRSQANISNYHASVIHLPTLLGEDQEQVWGCVPKGFADMLKSILCLDLMRSPSFLLLAISGFLTMMGFYIPFMYLADAAQGAGIEKNTAAYLLSTIGFTNTAGRVFCGWVSDMPNVGALLINNVAVMIGGIATILIPFFISNLVCLHAYAAVFGFSIACFAALRSIIVVELFGLEKLTNGFGLLLLFQGLASLVGAPLAGYLYDRTLAYNVPFYFFGTLIFVSGLMCVPINHLIKWEKRREETDADSSLREKIKVTTVG</sequence>
<dbReference type="PANTHER" id="PTHR11360">
    <property type="entry name" value="MONOCARBOXYLATE TRANSPORTER"/>
    <property type="match status" value="1"/>
</dbReference>
<organism evidence="4 5">
    <name type="scientific">Galendromus occidentalis</name>
    <name type="common">western predatory mite</name>
    <dbReference type="NCBI Taxonomy" id="34638"/>
    <lineage>
        <taxon>Eukaryota</taxon>
        <taxon>Metazoa</taxon>
        <taxon>Ecdysozoa</taxon>
        <taxon>Arthropoda</taxon>
        <taxon>Chelicerata</taxon>
        <taxon>Arachnida</taxon>
        <taxon>Acari</taxon>
        <taxon>Parasitiformes</taxon>
        <taxon>Mesostigmata</taxon>
        <taxon>Gamasina</taxon>
        <taxon>Phytoseioidea</taxon>
        <taxon>Phytoseiidae</taxon>
        <taxon>Typhlodrominae</taxon>
        <taxon>Galendromus</taxon>
    </lineage>
</organism>
<dbReference type="PANTHER" id="PTHR11360:SF238">
    <property type="entry name" value="SD10469P"/>
    <property type="match status" value="1"/>
</dbReference>
<keyword evidence="4" id="KW-1185">Reference proteome</keyword>
<feature type="transmembrane region" description="Helical" evidence="2">
    <location>
        <begin position="221"/>
        <end position="239"/>
    </location>
</feature>
<dbReference type="InterPro" id="IPR020846">
    <property type="entry name" value="MFS_dom"/>
</dbReference>
<feature type="transmembrane region" description="Helical" evidence="2">
    <location>
        <begin position="512"/>
        <end position="533"/>
    </location>
</feature>
<protein>
    <submittedName>
        <fullName evidence="5">Monocarboxylate transporter 12</fullName>
    </submittedName>
</protein>
<dbReference type="AlphaFoldDB" id="A0AAJ6QYH6"/>
<feature type="transmembrane region" description="Helical" evidence="2">
    <location>
        <begin position="539"/>
        <end position="562"/>
    </location>
</feature>
<evidence type="ECO:0000313" key="5">
    <source>
        <dbReference type="RefSeq" id="XP_003747972.1"/>
    </source>
</evidence>
<dbReference type="Gene3D" id="1.20.1250.20">
    <property type="entry name" value="MFS general substrate transporter like domains"/>
    <property type="match status" value="2"/>
</dbReference>
<dbReference type="CDD" id="cd17352">
    <property type="entry name" value="MFS_MCT_SLC16"/>
    <property type="match status" value="1"/>
</dbReference>
<feature type="transmembrane region" description="Helical" evidence="2">
    <location>
        <begin position="447"/>
        <end position="469"/>
    </location>
</feature>
<dbReference type="PROSITE" id="PS50850">
    <property type="entry name" value="MFS"/>
    <property type="match status" value="1"/>
</dbReference>
<dbReference type="InterPro" id="IPR050327">
    <property type="entry name" value="Proton-linked_MCT"/>
</dbReference>